<evidence type="ECO:0000313" key="3">
    <source>
        <dbReference type="Proteomes" id="UP001162891"/>
    </source>
</evidence>
<keyword evidence="3" id="KW-1185">Reference proteome</keyword>
<reference evidence="3" key="1">
    <citation type="journal article" date="2022" name="Int. J. Syst. Evol. Microbiol.">
        <title>Anaeromyxobacter oryzae sp. nov., Anaeromyxobacter diazotrophicus sp. nov. and Anaeromyxobacter paludicola sp. nov., isolated from paddy soils.</title>
        <authorList>
            <person name="Itoh H."/>
            <person name="Xu Z."/>
            <person name="Mise K."/>
            <person name="Masuda Y."/>
            <person name="Ushijima N."/>
            <person name="Hayakawa C."/>
            <person name="Shiratori Y."/>
            <person name="Senoo K."/>
        </authorList>
    </citation>
    <scope>NUCLEOTIDE SEQUENCE [LARGE SCALE GENOMIC DNA]</scope>
    <source>
        <strain evidence="3">Red232</strain>
    </source>
</reference>
<dbReference type="EMBL" id="AP025591">
    <property type="protein sequence ID" value="BDG05170.1"/>
    <property type="molecule type" value="Genomic_DNA"/>
</dbReference>
<proteinExistence type="predicted"/>
<dbReference type="Proteomes" id="UP001162891">
    <property type="component" value="Chromosome"/>
</dbReference>
<feature type="region of interest" description="Disordered" evidence="1">
    <location>
        <begin position="12"/>
        <end position="43"/>
    </location>
</feature>
<evidence type="ECO:0000313" key="2">
    <source>
        <dbReference type="EMBL" id="BDG05170.1"/>
    </source>
</evidence>
<protein>
    <submittedName>
        <fullName evidence="2">Uncharacterized protein</fullName>
    </submittedName>
</protein>
<dbReference type="RefSeq" id="WP_256468086.1">
    <property type="nucleotide sequence ID" value="NZ_AP025591.1"/>
</dbReference>
<name>A0ABN6MY46_9BACT</name>
<feature type="compositionally biased region" description="Basic residues" evidence="1">
    <location>
        <begin position="17"/>
        <end position="43"/>
    </location>
</feature>
<evidence type="ECO:0000256" key="1">
    <source>
        <dbReference type="SAM" id="MobiDB-lite"/>
    </source>
</evidence>
<organism evidence="2 3">
    <name type="scientific">Anaeromyxobacter oryzae</name>
    <dbReference type="NCBI Taxonomy" id="2918170"/>
    <lineage>
        <taxon>Bacteria</taxon>
        <taxon>Pseudomonadati</taxon>
        <taxon>Myxococcota</taxon>
        <taxon>Myxococcia</taxon>
        <taxon>Myxococcales</taxon>
        <taxon>Cystobacterineae</taxon>
        <taxon>Anaeromyxobacteraceae</taxon>
        <taxon>Anaeromyxobacter</taxon>
    </lineage>
</organism>
<sequence>MMFAELVPALNHSCGGKTKKTKKTKSCKTKTKTRTRKHGGGCR</sequence>
<gene>
    <name evidence="2" type="ORF">AMOR_41660</name>
</gene>
<accession>A0ABN6MY46</accession>